<proteinExistence type="predicted"/>
<reference evidence="2" key="1">
    <citation type="submission" date="2022-06" db="EMBL/GenBank/DDBJ databases">
        <title>Uncovering the hologenomic basis of an extraordinary plant invasion.</title>
        <authorList>
            <person name="Bieker V.C."/>
            <person name="Martin M.D."/>
            <person name="Gilbert T."/>
            <person name="Hodgins K."/>
            <person name="Battlay P."/>
            <person name="Petersen B."/>
            <person name="Wilson J."/>
        </authorList>
    </citation>
    <scope>NUCLEOTIDE SEQUENCE</scope>
    <source>
        <strain evidence="2">AA19_3_7</strain>
        <tissue evidence="2">Leaf</tissue>
    </source>
</reference>
<protein>
    <submittedName>
        <fullName evidence="2">Uncharacterized protein</fullName>
    </submittedName>
</protein>
<gene>
    <name evidence="2" type="ORF">M8C21_024457</name>
</gene>
<comment type="caution">
    <text evidence="2">The sequence shown here is derived from an EMBL/GenBank/DDBJ whole genome shotgun (WGS) entry which is preliminary data.</text>
</comment>
<dbReference type="EMBL" id="JAMZMK010007533">
    <property type="protein sequence ID" value="KAI7744465.1"/>
    <property type="molecule type" value="Genomic_DNA"/>
</dbReference>
<sequence>MGCGKSKHAVETATTVIKSTNIDGTKQTTTATATKTVKETTTGSSLIQKETETKSLCIEDTNKKPVADSSVDKTNNAALTLAENVEKSAADVFKEDLEVKDSNATENVAPILVENAGKAEEDVIGDEKVNGLSPVEANDVSNVVPTSSIDDVVTTEVVTEDEEKRESTPEVDNEAKIGNVVPLDEDKMKESYLLKDNISKTEFLTPTLSEDVVGPFGTVKGDEEVNDSEEETIITETSDERRVTTIDGSSNPKDDNLIVEEQMLVAQASESIKVEANKDDVAVTEVDIKAKISTATETEVPTANGANATLTQEKEP</sequence>
<organism evidence="2 3">
    <name type="scientific">Ambrosia artemisiifolia</name>
    <name type="common">Common ragweed</name>
    <dbReference type="NCBI Taxonomy" id="4212"/>
    <lineage>
        <taxon>Eukaryota</taxon>
        <taxon>Viridiplantae</taxon>
        <taxon>Streptophyta</taxon>
        <taxon>Embryophyta</taxon>
        <taxon>Tracheophyta</taxon>
        <taxon>Spermatophyta</taxon>
        <taxon>Magnoliopsida</taxon>
        <taxon>eudicotyledons</taxon>
        <taxon>Gunneridae</taxon>
        <taxon>Pentapetalae</taxon>
        <taxon>asterids</taxon>
        <taxon>campanulids</taxon>
        <taxon>Asterales</taxon>
        <taxon>Asteraceae</taxon>
        <taxon>Asteroideae</taxon>
        <taxon>Heliantheae alliance</taxon>
        <taxon>Heliantheae</taxon>
        <taxon>Ambrosia</taxon>
    </lineage>
</organism>
<evidence type="ECO:0000313" key="3">
    <source>
        <dbReference type="Proteomes" id="UP001206925"/>
    </source>
</evidence>
<keyword evidence="3" id="KW-1185">Reference proteome</keyword>
<evidence type="ECO:0000313" key="2">
    <source>
        <dbReference type="EMBL" id="KAI7744465.1"/>
    </source>
</evidence>
<feature type="region of interest" description="Disordered" evidence="1">
    <location>
        <begin position="154"/>
        <end position="173"/>
    </location>
</feature>
<evidence type="ECO:0000256" key="1">
    <source>
        <dbReference type="SAM" id="MobiDB-lite"/>
    </source>
</evidence>
<name>A0AAD5CNP3_AMBAR</name>
<dbReference type="AlphaFoldDB" id="A0AAD5CNP3"/>
<accession>A0AAD5CNP3</accession>
<feature type="region of interest" description="Disordered" evidence="1">
    <location>
        <begin position="15"/>
        <end position="49"/>
    </location>
</feature>
<feature type="compositionally biased region" description="Polar residues" evidence="1">
    <location>
        <begin position="15"/>
        <end position="24"/>
    </location>
</feature>
<feature type="compositionally biased region" description="Low complexity" evidence="1">
    <location>
        <begin position="25"/>
        <end position="42"/>
    </location>
</feature>
<feature type="region of interest" description="Disordered" evidence="1">
    <location>
        <begin position="296"/>
        <end position="316"/>
    </location>
</feature>
<dbReference type="Proteomes" id="UP001206925">
    <property type="component" value="Unassembled WGS sequence"/>
</dbReference>